<dbReference type="Gene3D" id="3.90.1640.10">
    <property type="entry name" value="inorganic pyrophosphatase (n-terminal core)"/>
    <property type="match status" value="1"/>
</dbReference>
<reference evidence="3 4" key="1">
    <citation type="submission" date="2020-10" db="EMBL/GenBank/DDBJ databases">
        <title>Blautia liquoris sp.nov., isolated from the mud in a fermentation cellar used for the production of Chinese strong-flavoured liquor.</title>
        <authorList>
            <person name="Lu L."/>
        </authorList>
    </citation>
    <scope>NUCLEOTIDE SEQUENCE [LARGE SCALE GENOMIC DNA]</scope>
    <source>
        <strain evidence="3 4">LZLJ-3</strain>
    </source>
</reference>
<evidence type="ECO:0000313" key="4">
    <source>
        <dbReference type="Proteomes" id="UP000593601"/>
    </source>
</evidence>
<dbReference type="InterPro" id="IPR003156">
    <property type="entry name" value="DHHA1_dom"/>
</dbReference>
<keyword evidence="4" id="KW-1185">Reference proteome</keyword>
<feature type="domain" description="DHHA1" evidence="2">
    <location>
        <begin position="230"/>
        <end position="296"/>
    </location>
</feature>
<gene>
    <name evidence="3" type="ORF">INP51_09725</name>
</gene>
<dbReference type="PANTHER" id="PTHR47618:SF1">
    <property type="entry name" value="BIFUNCTIONAL OLIGORIBONUCLEASE AND PAP PHOSPHATASE NRNA"/>
    <property type="match status" value="1"/>
</dbReference>
<dbReference type="AlphaFoldDB" id="A0A7M2RE89"/>
<dbReference type="EMBL" id="CP063304">
    <property type="protein sequence ID" value="QOV18301.1"/>
    <property type="molecule type" value="Genomic_DNA"/>
</dbReference>
<dbReference type="SUPFAM" id="SSF64182">
    <property type="entry name" value="DHH phosphoesterases"/>
    <property type="match status" value="1"/>
</dbReference>
<organism evidence="3 4">
    <name type="scientific">Blautia liquoris</name>
    <dbReference type="NCBI Taxonomy" id="2779518"/>
    <lineage>
        <taxon>Bacteria</taxon>
        <taxon>Bacillati</taxon>
        <taxon>Bacillota</taxon>
        <taxon>Clostridia</taxon>
        <taxon>Lachnospirales</taxon>
        <taxon>Lachnospiraceae</taxon>
        <taxon>Blautia</taxon>
    </lineage>
</organism>
<dbReference type="KEGG" id="bliq:INP51_09725"/>
<feature type="domain" description="DDH" evidence="1">
    <location>
        <begin position="15"/>
        <end position="153"/>
    </location>
</feature>
<protein>
    <submittedName>
        <fullName evidence="3">DHH family phosphoesterase</fullName>
    </submittedName>
</protein>
<dbReference type="Proteomes" id="UP000593601">
    <property type="component" value="Chromosome"/>
</dbReference>
<dbReference type="Pfam" id="PF01368">
    <property type="entry name" value="DHH"/>
    <property type="match status" value="1"/>
</dbReference>
<evidence type="ECO:0000259" key="1">
    <source>
        <dbReference type="Pfam" id="PF01368"/>
    </source>
</evidence>
<dbReference type="InterPro" id="IPR051319">
    <property type="entry name" value="Oligoribo/pAp-PDE_c-di-AMP_PDE"/>
</dbReference>
<sequence>MNSLDEVLDGVKSAAIAGHVNPDGDCIGSCMGLYLYMKDNFPAVHVDVYLEKPGDEFLFIRDIDCVETEYDSGSDYDLMFLLDVSSSDRIGVAASLYECMDNTVCLDHHVTNKGLGRMNRILPKASSTCEVLYEILDDKKISKACAEALYTGIVHDTGVFQYTNTSPATMRAAANLMEKGIPFSDIVDRSFYQKSYAQNQLLGRTLMESILLLDGSCIAGVVRQKEMEFYGLTSRDMDGIVSQLRNTIGVEVAIFLYEKDSCQFKVSLRSKSYVDVSKIASLFGGGGHAKAAGCIMHGTPYDVICNLSSQIEIQLKEV</sequence>
<dbReference type="InterPro" id="IPR001667">
    <property type="entry name" value="DDH_dom"/>
</dbReference>
<dbReference type="GO" id="GO:0003676">
    <property type="term" value="F:nucleic acid binding"/>
    <property type="evidence" value="ECO:0007669"/>
    <property type="project" value="InterPro"/>
</dbReference>
<dbReference type="InterPro" id="IPR038763">
    <property type="entry name" value="DHH_sf"/>
</dbReference>
<dbReference type="Pfam" id="PF02272">
    <property type="entry name" value="DHHA1"/>
    <property type="match status" value="1"/>
</dbReference>
<proteinExistence type="predicted"/>
<evidence type="ECO:0000259" key="2">
    <source>
        <dbReference type="Pfam" id="PF02272"/>
    </source>
</evidence>
<evidence type="ECO:0000313" key="3">
    <source>
        <dbReference type="EMBL" id="QOV18301.1"/>
    </source>
</evidence>
<name>A0A7M2RE89_9FIRM</name>
<dbReference type="RefSeq" id="WP_193734663.1">
    <property type="nucleotide sequence ID" value="NZ_CP063304.1"/>
</dbReference>
<accession>A0A7M2RE89</accession>
<dbReference type="Gene3D" id="3.10.310.30">
    <property type="match status" value="1"/>
</dbReference>
<dbReference type="PANTHER" id="PTHR47618">
    <property type="entry name" value="BIFUNCTIONAL OLIGORIBONUCLEASE AND PAP PHOSPHATASE NRNA"/>
    <property type="match status" value="1"/>
</dbReference>